<dbReference type="PANTHER" id="PTHR10744:SF1">
    <property type="entry name" value="SMALL RIBOSOMAL SUBUNIT PROTEIN US17M"/>
    <property type="match status" value="1"/>
</dbReference>
<dbReference type="GO" id="GO:0022627">
    <property type="term" value="C:cytosolic small ribosomal subunit"/>
    <property type="evidence" value="ECO:0007669"/>
    <property type="project" value="UniProtKB-UniRule"/>
</dbReference>
<dbReference type="Proteomes" id="UP000231276">
    <property type="component" value="Unassembled WGS sequence"/>
</dbReference>
<dbReference type="GO" id="GO:0019843">
    <property type="term" value="F:rRNA binding"/>
    <property type="evidence" value="ECO:0007669"/>
    <property type="project" value="UniProtKB-UniRule"/>
</dbReference>
<dbReference type="NCBIfam" id="NF004123">
    <property type="entry name" value="PRK05610.1"/>
    <property type="match status" value="1"/>
</dbReference>
<keyword evidence="3 6" id="KW-0694">RNA-binding</keyword>
<dbReference type="HAMAP" id="MF_01345_B">
    <property type="entry name" value="Ribosomal_uS17_B"/>
    <property type="match status" value="1"/>
</dbReference>
<gene>
    <name evidence="6" type="primary">rpsQ</name>
    <name evidence="7" type="ORF">COW82_01540</name>
</gene>
<dbReference type="SUPFAM" id="SSF50249">
    <property type="entry name" value="Nucleic acid-binding proteins"/>
    <property type="match status" value="1"/>
</dbReference>
<dbReference type="InterPro" id="IPR012340">
    <property type="entry name" value="NA-bd_OB-fold"/>
</dbReference>
<evidence type="ECO:0000256" key="3">
    <source>
        <dbReference type="ARBA" id="ARBA00022884"/>
    </source>
</evidence>
<dbReference type="InterPro" id="IPR000266">
    <property type="entry name" value="Ribosomal_uS17"/>
</dbReference>
<organism evidence="7 8">
    <name type="scientific">Candidatus Campbellbacteria bacterium CG22_combo_CG10-13_8_21_14_all_43_18</name>
    <dbReference type="NCBI Taxonomy" id="1974530"/>
    <lineage>
        <taxon>Bacteria</taxon>
        <taxon>Candidatus Campbelliibacteriota</taxon>
    </lineage>
</organism>
<keyword evidence="5 6" id="KW-0687">Ribonucleoprotein</keyword>
<dbReference type="NCBIfam" id="TIGR03635">
    <property type="entry name" value="uS17_bact"/>
    <property type="match status" value="1"/>
</dbReference>
<dbReference type="PANTHER" id="PTHR10744">
    <property type="entry name" value="40S RIBOSOMAL PROTEIN S11 FAMILY MEMBER"/>
    <property type="match status" value="1"/>
</dbReference>
<keyword evidence="2 6" id="KW-0699">rRNA-binding</keyword>
<evidence type="ECO:0000313" key="7">
    <source>
        <dbReference type="EMBL" id="PIP86525.1"/>
    </source>
</evidence>
<comment type="function">
    <text evidence="6">One of the primary rRNA binding proteins, it binds specifically to the 5'-end of 16S ribosomal RNA.</text>
</comment>
<dbReference type="PRINTS" id="PR00973">
    <property type="entry name" value="RIBOSOMALS17"/>
</dbReference>
<dbReference type="GO" id="GO:0006412">
    <property type="term" value="P:translation"/>
    <property type="evidence" value="ECO:0007669"/>
    <property type="project" value="UniProtKB-UniRule"/>
</dbReference>
<dbReference type="Gene3D" id="2.40.50.140">
    <property type="entry name" value="Nucleic acid-binding proteins"/>
    <property type="match status" value="1"/>
</dbReference>
<comment type="subunit">
    <text evidence="6">Part of the 30S ribosomal subunit.</text>
</comment>
<comment type="similarity">
    <text evidence="1 6">Belongs to the universal ribosomal protein uS17 family.</text>
</comment>
<evidence type="ECO:0000256" key="2">
    <source>
        <dbReference type="ARBA" id="ARBA00022730"/>
    </source>
</evidence>
<dbReference type="GO" id="GO:0003735">
    <property type="term" value="F:structural constituent of ribosome"/>
    <property type="evidence" value="ECO:0007669"/>
    <property type="project" value="UniProtKB-UniRule"/>
</dbReference>
<dbReference type="EMBL" id="PCTS01000021">
    <property type="protein sequence ID" value="PIP86525.1"/>
    <property type="molecule type" value="Genomic_DNA"/>
</dbReference>
<reference evidence="7 8" key="1">
    <citation type="submission" date="2017-09" db="EMBL/GenBank/DDBJ databases">
        <title>Depth-based differentiation of microbial function through sediment-hosted aquifers and enrichment of novel symbionts in the deep terrestrial subsurface.</title>
        <authorList>
            <person name="Probst A.J."/>
            <person name="Ladd B."/>
            <person name="Jarett J.K."/>
            <person name="Geller-Mcgrath D.E."/>
            <person name="Sieber C.M."/>
            <person name="Emerson J.B."/>
            <person name="Anantharaman K."/>
            <person name="Thomas B.C."/>
            <person name="Malmstrom R."/>
            <person name="Stieglmeier M."/>
            <person name="Klingl A."/>
            <person name="Woyke T."/>
            <person name="Ryan C.M."/>
            <person name="Banfield J.F."/>
        </authorList>
    </citation>
    <scope>NUCLEOTIDE SEQUENCE [LARGE SCALE GENOMIC DNA]</scope>
    <source>
        <strain evidence="7">CG22_combo_CG10-13_8_21_14_all_43_18</strain>
    </source>
</reference>
<evidence type="ECO:0000256" key="6">
    <source>
        <dbReference type="HAMAP-Rule" id="MF_01345"/>
    </source>
</evidence>
<evidence type="ECO:0000256" key="4">
    <source>
        <dbReference type="ARBA" id="ARBA00022980"/>
    </source>
</evidence>
<dbReference type="CDD" id="cd00364">
    <property type="entry name" value="Ribosomal_uS17"/>
    <property type="match status" value="1"/>
</dbReference>
<sequence length="91" mass="10575">MNAEEKQTKSNKKRMTGTVVSDKMEKTVVVEVQRFIKHPKYKKFIKVKKRYKAHDESGSKNGQKVVIEETRPISKNKHFIVVSSAERAKEN</sequence>
<name>A0A2H0DWH1_9BACT</name>
<proteinExistence type="inferred from homology"/>
<accession>A0A2H0DWH1</accession>
<dbReference type="Pfam" id="PF00366">
    <property type="entry name" value="Ribosomal_S17"/>
    <property type="match status" value="1"/>
</dbReference>
<protein>
    <recommendedName>
        <fullName evidence="6">Small ribosomal subunit protein uS17</fullName>
    </recommendedName>
</protein>
<evidence type="ECO:0000256" key="1">
    <source>
        <dbReference type="ARBA" id="ARBA00010254"/>
    </source>
</evidence>
<dbReference type="InterPro" id="IPR019984">
    <property type="entry name" value="Ribosomal_uS17_bact/chlr"/>
</dbReference>
<evidence type="ECO:0000256" key="5">
    <source>
        <dbReference type="ARBA" id="ARBA00023274"/>
    </source>
</evidence>
<dbReference type="AlphaFoldDB" id="A0A2H0DWH1"/>
<comment type="caution">
    <text evidence="7">The sequence shown here is derived from an EMBL/GenBank/DDBJ whole genome shotgun (WGS) entry which is preliminary data.</text>
</comment>
<evidence type="ECO:0000313" key="8">
    <source>
        <dbReference type="Proteomes" id="UP000231276"/>
    </source>
</evidence>
<keyword evidence="4 6" id="KW-0689">Ribosomal protein</keyword>